<dbReference type="AlphaFoldDB" id="A0AAE4UWH3"/>
<name>A0AAE4UWH3_9NOCA</name>
<dbReference type="RefSeq" id="WP_317745910.1">
    <property type="nucleotide sequence ID" value="NZ_JAWLUP010000009.1"/>
</dbReference>
<dbReference type="Proteomes" id="UP001185863">
    <property type="component" value="Unassembled WGS sequence"/>
</dbReference>
<accession>A0AAE4UWH3</accession>
<reference evidence="1" key="1">
    <citation type="submission" date="2023-10" db="EMBL/GenBank/DDBJ databases">
        <title>Development of a sustainable strategy for remediation of hydrocarbon-contaminated territories based on the waste exchange concept.</title>
        <authorList>
            <person name="Krivoruchko A."/>
        </authorList>
    </citation>
    <scope>NUCLEOTIDE SEQUENCE</scope>
    <source>
        <strain evidence="1">IEGM 68</strain>
    </source>
</reference>
<protein>
    <recommendedName>
        <fullName evidence="3">Transposase</fullName>
    </recommendedName>
</protein>
<organism evidence="1 2">
    <name type="scientific">Rhodococcus oxybenzonivorans</name>
    <dbReference type="NCBI Taxonomy" id="1990687"/>
    <lineage>
        <taxon>Bacteria</taxon>
        <taxon>Bacillati</taxon>
        <taxon>Actinomycetota</taxon>
        <taxon>Actinomycetes</taxon>
        <taxon>Mycobacteriales</taxon>
        <taxon>Nocardiaceae</taxon>
        <taxon>Rhodococcus</taxon>
    </lineage>
</organism>
<comment type="caution">
    <text evidence="1">The sequence shown here is derived from an EMBL/GenBank/DDBJ whole genome shotgun (WGS) entry which is preliminary data.</text>
</comment>
<gene>
    <name evidence="1" type="ORF">R4315_06815</name>
</gene>
<sequence length="96" mass="10613">MAAATARLPALQTVFGNFQRWNESGVTDRIHDALRAKFRDRSGRDPMSSAGMVDVQAVNGADTVGTYTRGWDGGKRVNGRTRHVVTDALACWWSCW</sequence>
<dbReference type="PANTHER" id="PTHR30007">
    <property type="entry name" value="PHP DOMAIN PROTEIN"/>
    <property type="match status" value="1"/>
</dbReference>
<evidence type="ECO:0000313" key="1">
    <source>
        <dbReference type="EMBL" id="MDV7264255.1"/>
    </source>
</evidence>
<evidence type="ECO:0000313" key="2">
    <source>
        <dbReference type="Proteomes" id="UP001185863"/>
    </source>
</evidence>
<proteinExistence type="predicted"/>
<dbReference type="EMBL" id="JAWLUP010000009">
    <property type="protein sequence ID" value="MDV7264255.1"/>
    <property type="molecule type" value="Genomic_DNA"/>
</dbReference>
<evidence type="ECO:0008006" key="3">
    <source>
        <dbReference type="Google" id="ProtNLM"/>
    </source>
</evidence>
<dbReference type="PANTHER" id="PTHR30007:SF0">
    <property type="entry name" value="TRANSPOSASE"/>
    <property type="match status" value="1"/>
</dbReference>